<dbReference type="AlphaFoldDB" id="A0A9N7UWL2"/>
<name>A0A9N7UWL2_PLEPL</name>
<protein>
    <submittedName>
        <fullName evidence="1">Uncharacterized protein</fullName>
    </submittedName>
</protein>
<keyword evidence="2" id="KW-1185">Reference proteome</keyword>
<reference evidence="1" key="1">
    <citation type="submission" date="2020-03" db="EMBL/GenBank/DDBJ databases">
        <authorList>
            <person name="Weist P."/>
        </authorList>
    </citation>
    <scope>NUCLEOTIDE SEQUENCE</scope>
</reference>
<organism evidence="1 2">
    <name type="scientific">Pleuronectes platessa</name>
    <name type="common">European plaice</name>
    <dbReference type="NCBI Taxonomy" id="8262"/>
    <lineage>
        <taxon>Eukaryota</taxon>
        <taxon>Metazoa</taxon>
        <taxon>Chordata</taxon>
        <taxon>Craniata</taxon>
        <taxon>Vertebrata</taxon>
        <taxon>Euteleostomi</taxon>
        <taxon>Actinopterygii</taxon>
        <taxon>Neopterygii</taxon>
        <taxon>Teleostei</taxon>
        <taxon>Neoteleostei</taxon>
        <taxon>Acanthomorphata</taxon>
        <taxon>Carangaria</taxon>
        <taxon>Pleuronectiformes</taxon>
        <taxon>Pleuronectoidei</taxon>
        <taxon>Pleuronectidae</taxon>
        <taxon>Pleuronectes</taxon>
    </lineage>
</organism>
<evidence type="ECO:0000313" key="2">
    <source>
        <dbReference type="Proteomes" id="UP001153269"/>
    </source>
</evidence>
<dbReference type="EMBL" id="CADEAL010002080">
    <property type="protein sequence ID" value="CAB1437873.1"/>
    <property type="molecule type" value="Genomic_DNA"/>
</dbReference>
<evidence type="ECO:0000313" key="1">
    <source>
        <dbReference type="EMBL" id="CAB1437873.1"/>
    </source>
</evidence>
<dbReference type="Proteomes" id="UP001153269">
    <property type="component" value="Unassembled WGS sequence"/>
</dbReference>
<accession>A0A9N7UWL2</accession>
<sequence length="188" mass="20657">MARGYSFGAGKHEWKVATSHQQKYPMSPEQFIVAVPGITPVLSIGFDTFEKSLILIPRHYVDVKGQETTTRPASCEGFCVLLKDSPKTLLLTFLKHHISNQADTSGESWYLVTSHLAAGLPSYKASTTLRGNRRPSTSRQLFGLSSALHPVDACQQPLNPINKHRRLAFPSFALTPPCLPLLLSATTV</sequence>
<comment type="caution">
    <text evidence="1">The sequence shown here is derived from an EMBL/GenBank/DDBJ whole genome shotgun (WGS) entry which is preliminary data.</text>
</comment>
<gene>
    <name evidence="1" type="ORF">PLEPLA_LOCUS25865</name>
</gene>
<proteinExistence type="predicted"/>